<organism evidence="5 6">
    <name type="scientific">Cellulomonas marina</name>
    <dbReference type="NCBI Taxonomy" id="988821"/>
    <lineage>
        <taxon>Bacteria</taxon>
        <taxon>Bacillati</taxon>
        <taxon>Actinomycetota</taxon>
        <taxon>Actinomycetes</taxon>
        <taxon>Micrococcales</taxon>
        <taxon>Cellulomonadaceae</taxon>
        <taxon>Cellulomonas</taxon>
    </lineage>
</organism>
<dbReference type="AlphaFoldDB" id="A0A1I0YZR0"/>
<dbReference type="SMART" id="SM00354">
    <property type="entry name" value="HTH_LACI"/>
    <property type="match status" value="1"/>
</dbReference>
<dbReference type="GO" id="GO:0000976">
    <property type="term" value="F:transcription cis-regulatory region binding"/>
    <property type="evidence" value="ECO:0007669"/>
    <property type="project" value="TreeGrafter"/>
</dbReference>
<dbReference type="SUPFAM" id="SSF47413">
    <property type="entry name" value="lambda repressor-like DNA-binding domains"/>
    <property type="match status" value="1"/>
</dbReference>
<dbReference type="GO" id="GO:0003700">
    <property type="term" value="F:DNA-binding transcription factor activity"/>
    <property type="evidence" value="ECO:0007669"/>
    <property type="project" value="TreeGrafter"/>
</dbReference>
<dbReference type="CDD" id="cd06267">
    <property type="entry name" value="PBP1_LacI_sugar_binding-like"/>
    <property type="match status" value="1"/>
</dbReference>
<dbReference type="InterPro" id="IPR010982">
    <property type="entry name" value="Lambda_DNA-bd_dom_sf"/>
</dbReference>
<feature type="domain" description="HTH lacI-type" evidence="4">
    <location>
        <begin position="9"/>
        <end position="63"/>
    </location>
</feature>
<dbReference type="STRING" id="988821.SAMN05421867_10948"/>
<dbReference type="PROSITE" id="PS00356">
    <property type="entry name" value="HTH_LACI_1"/>
    <property type="match status" value="1"/>
</dbReference>
<sequence>MRPRTSGRPQITDVAAAAGVSPATVSRVMNGNTTVAAALVERVHAAAAELGYVASPIARSLVLGRTQTVSVVVPDMANPTFQETLRGITRAAAQQRHRVLIADSAEDVTAEVELAREARRHTDALVLCAPRMPDEQLAALVPSLAPLVLTHRRPGTGVPTATADYRAGMVDLGEHLLGLGHRRLLYLAGPASSTNNRLRLDGIDAVRTAHPEVEVVVRTGGVSFEDGYAAAAAVRESGATAVMAFNDLVAMGLLGALQEAGVDVPEQVSVTGFDDIPLARWTTPSLTTASVANVELGALAWARLAALLAGQDPDEDVLLTPAVTVRSSTGPAPR</sequence>
<evidence type="ECO:0000256" key="1">
    <source>
        <dbReference type="ARBA" id="ARBA00023015"/>
    </source>
</evidence>
<reference evidence="5 6" key="1">
    <citation type="submission" date="2016-10" db="EMBL/GenBank/DDBJ databases">
        <authorList>
            <person name="de Groot N.N."/>
        </authorList>
    </citation>
    <scope>NUCLEOTIDE SEQUENCE [LARGE SCALE GENOMIC DNA]</scope>
    <source>
        <strain evidence="5 6">CGMCC 4.6945</strain>
    </source>
</reference>
<dbReference type="RefSeq" id="WP_090033069.1">
    <property type="nucleotide sequence ID" value="NZ_BONM01000004.1"/>
</dbReference>
<dbReference type="PANTHER" id="PTHR30146:SF109">
    <property type="entry name" value="HTH-TYPE TRANSCRIPTIONAL REGULATOR GALS"/>
    <property type="match status" value="1"/>
</dbReference>
<dbReference type="CDD" id="cd01392">
    <property type="entry name" value="HTH_LacI"/>
    <property type="match status" value="1"/>
</dbReference>
<name>A0A1I0YZR0_9CELL</name>
<evidence type="ECO:0000256" key="2">
    <source>
        <dbReference type="ARBA" id="ARBA00023125"/>
    </source>
</evidence>
<dbReference type="PANTHER" id="PTHR30146">
    <property type="entry name" value="LACI-RELATED TRANSCRIPTIONAL REPRESSOR"/>
    <property type="match status" value="1"/>
</dbReference>
<dbReference type="EMBL" id="FOKA01000009">
    <property type="protein sequence ID" value="SFB18336.1"/>
    <property type="molecule type" value="Genomic_DNA"/>
</dbReference>
<dbReference type="OrthoDB" id="3258243at2"/>
<dbReference type="Pfam" id="PF13377">
    <property type="entry name" value="Peripla_BP_3"/>
    <property type="match status" value="1"/>
</dbReference>
<dbReference type="Pfam" id="PF00356">
    <property type="entry name" value="LacI"/>
    <property type="match status" value="1"/>
</dbReference>
<dbReference type="PROSITE" id="PS50932">
    <property type="entry name" value="HTH_LACI_2"/>
    <property type="match status" value="1"/>
</dbReference>
<dbReference type="SUPFAM" id="SSF53822">
    <property type="entry name" value="Periplasmic binding protein-like I"/>
    <property type="match status" value="1"/>
</dbReference>
<dbReference type="Proteomes" id="UP000199012">
    <property type="component" value="Unassembled WGS sequence"/>
</dbReference>
<dbReference type="InterPro" id="IPR000843">
    <property type="entry name" value="HTH_LacI"/>
</dbReference>
<keyword evidence="3" id="KW-0804">Transcription</keyword>
<dbReference type="Gene3D" id="1.10.260.40">
    <property type="entry name" value="lambda repressor-like DNA-binding domains"/>
    <property type="match status" value="1"/>
</dbReference>
<dbReference type="Gene3D" id="3.40.50.2300">
    <property type="match status" value="2"/>
</dbReference>
<protein>
    <submittedName>
        <fullName evidence="5">LacI family transcriptional regulator</fullName>
    </submittedName>
</protein>
<accession>A0A1I0YZR0</accession>
<keyword evidence="2" id="KW-0238">DNA-binding</keyword>
<dbReference type="InterPro" id="IPR028082">
    <property type="entry name" value="Peripla_BP_I"/>
</dbReference>
<dbReference type="InterPro" id="IPR046335">
    <property type="entry name" value="LacI/GalR-like_sensor"/>
</dbReference>
<evidence type="ECO:0000313" key="5">
    <source>
        <dbReference type="EMBL" id="SFB18336.1"/>
    </source>
</evidence>
<gene>
    <name evidence="5" type="ORF">SAMN05421867_10948</name>
</gene>
<evidence type="ECO:0000256" key="3">
    <source>
        <dbReference type="ARBA" id="ARBA00023163"/>
    </source>
</evidence>
<evidence type="ECO:0000313" key="6">
    <source>
        <dbReference type="Proteomes" id="UP000199012"/>
    </source>
</evidence>
<keyword evidence="6" id="KW-1185">Reference proteome</keyword>
<proteinExistence type="predicted"/>
<keyword evidence="1" id="KW-0805">Transcription regulation</keyword>
<evidence type="ECO:0000259" key="4">
    <source>
        <dbReference type="PROSITE" id="PS50932"/>
    </source>
</evidence>